<comment type="caution">
    <text evidence="6">The sequence shown here is derived from an EMBL/GenBank/DDBJ whole genome shotgun (WGS) entry which is preliminary data.</text>
</comment>
<evidence type="ECO:0000313" key="7">
    <source>
        <dbReference type="Proteomes" id="UP001500456"/>
    </source>
</evidence>
<evidence type="ECO:0000256" key="2">
    <source>
        <dbReference type="ARBA" id="ARBA00022598"/>
    </source>
</evidence>
<dbReference type="Pfam" id="PF13193">
    <property type="entry name" value="AMP-binding_C"/>
    <property type="match status" value="1"/>
</dbReference>
<dbReference type="Proteomes" id="UP001500456">
    <property type="component" value="Unassembled WGS sequence"/>
</dbReference>
<reference evidence="7" key="1">
    <citation type="journal article" date="2019" name="Int. J. Syst. Evol. Microbiol.">
        <title>The Global Catalogue of Microorganisms (GCM) 10K type strain sequencing project: providing services to taxonomists for standard genome sequencing and annotation.</title>
        <authorList>
            <consortium name="The Broad Institute Genomics Platform"/>
            <consortium name="The Broad Institute Genome Sequencing Center for Infectious Disease"/>
            <person name="Wu L."/>
            <person name="Ma J."/>
        </authorList>
    </citation>
    <scope>NUCLEOTIDE SEQUENCE [LARGE SCALE GENOMIC DNA]</scope>
    <source>
        <strain evidence="7">JCM 16924</strain>
    </source>
</reference>
<dbReference type="InterPro" id="IPR042099">
    <property type="entry name" value="ANL_N_sf"/>
</dbReference>
<gene>
    <name evidence="6" type="ORF">GCM10022232_64660</name>
</gene>
<name>A0ABP7SLT4_9ACTN</name>
<dbReference type="SUPFAM" id="SSF56801">
    <property type="entry name" value="Acetyl-CoA synthetase-like"/>
    <property type="match status" value="1"/>
</dbReference>
<dbReference type="InterPro" id="IPR025110">
    <property type="entry name" value="AMP-bd_C"/>
</dbReference>
<dbReference type="EMBL" id="BAAAZX010000021">
    <property type="protein sequence ID" value="GAA4013458.1"/>
    <property type="molecule type" value="Genomic_DNA"/>
</dbReference>
<evidence type="ECO:0000256" key="1">
    <source>
        <dbReference type="ARBA" id="ARBA00006432"/>
    </source>
</evidence>
<feature type="region of interest" description="Disordered" evidence="3">
    <location>
        <begin position="512"/>
        <end position="532"/>
    </location>
</feature>
<evidence type="ECO:0000259" key="4">
    <source>
        <dbReference type="Pfam" id="PF00501"/>
    </source>
</evidence>
<proteinExistence type="inferred from homology"/>
<organism evidence="6 7">
    <name type="scientific">Streptomyces plumbiresistens</name>
    <dbReference type="NCBI Taxonomy" id="511811"/>
    <lineage>
        <taxon>Bacteria</taxon>
        <taxon>Bacillati</taxon>
        <taxon>Actinomycetota</taxon>
        <taxon>Actinomycetes</taxon>
        <taxon>Kitasatosporales</taxon>
        <taxon>Streptomycetaceae</taxon>
        <taxon>Streptomyces</taxon>
    </lineage>
</organism>
<dbReference type="Pfam" id="PF00501">
    <property type="entry name" value="AMP-binding"/>
    <property type="match status" value="1"/>
</dbReference>
<keyword evidence="7" id="KW-1185">Reference proteome</keyword>
<evidence type="ECO:0000259" key="5">
    <source>
        <dbReference type="Pfam" id="PF13193"/>
    </source>
</evidence>
<dbReference type="InterPro" id="IPR045851">
    <property type="entry name" value="AMP-bd_C_sf"/>
</dbReference>
<sequence length="532" mass="58072">MNLAELALSRARVAGNAIAVQMGSKRLTYAEFVRESDRVASGLRELGIRRGDRVMMFSENSIEFLVAYLATARLGAIFTPIHASFQVSELEYVLANATPSAIIAQAALWKRLERCGEEHLPSARVVIGPARGDLLSFQEIGRTSAPVGVEPVDDQTPVLICYTSGTTDRPQPVTRSHANEIWNARTYARVWDYRAGDRALVTLPLSWVWGLSTLAQALLCSGGTVILHKEFEASAALAEIESSRVSLFAGTMSMYTAILSELGRHNYDLSSLRRLYRGGEPINNEVVKALQARIGVPLSDGYATTEAAPIIAVDPVHDLDAPVGAAGRLVPGAKVRIVDERSNDVPVGEVGEAWLSGPGIMLGYWNEPEITAERLTPDGWFRSGDLLVEGDNGYYFVVGRSADIIIRNGAKVAPAEVEAALNSLPGIRDSVAVGVPDEDFGESIVACVLLDPGCIMSADDVYDLLSDRIARFKLPSLIQFVSELPVWRNEKRDRAWIRRRALADLELDSTPAPDTVRRRPAADHRPHLRLVE</sequence>
<dbReference type="Gene3D" id="3.30.300.30">
    <property type="match status" value="1"/>
</dbReference>
<dbReference type="InterPro" id="IPR000873">
    <property type="entry name" value="AMP-dep_synth/lig_dom"/>
</dbReference>
<feature type="domain" description="AMP-dependent synthetase/ligase" evidence="4">
    <location>
        <begin position="11"/>
        <end position="365"/>
    </location>
</feature>
<protein>
    <submittedName>
        <fullName evidence="6">Long-chain fatty acid--CoA ligase</fullName>
    </submittedName>
</protein>
<dbReference type="Gene3D" id="3.40.50.12780">
    <property type="entry name" value="N-terminal domain of ligase-like"/>
    <property type="match status" value="1"/>
</dbReference>
<dbReference type="PANTHER" id="PTHR43201:SF5">
    <property type="entry name" value="MEDIUM-CHAIN ACYL-COA LIGASE ACSF2, MITOCHONDRIAL"/>
    <property type="match status" value="1"/>
</dbReference>
<evidence type="ECO:0000256" key="3">
    <source>
        <dbReference type="SAM" id="MobiDB-lite"/>
    </source>
</evidence>
<keyword evidence="2 6" id="KW-0436">Ligase</keyword>
<feature type="compositionally biased region" description="Basic and acidic residues" evidence="3">
    <location>
        <begin position="515"/>
        <end position="532"/>
    </location>
</feature>
<dbReference type="GO" id="GO:0016874">
    <property type="term" value="F:ligase activity"/>
    <property type="evidence" value="ECO:0007669"/>
    <property type="project" value="UniProtKB-KW"/>
</dbReference>
<dbReference type="PANTHER" id="PTHR43201">
    <property type="entry name" value="ACYL-COA SYNTHETASE"/>
    <property type="match status" value="1"/>
</dbReference>
<dbReference type="RefSeq" id="WP_345568203.1">
    <property type="nucleotide sequence ID" value="NZ_BAAAZX010000021.1"/>
</dbReference>
<feature type="domain" description="AMP-binding enzyme C-terminal" evidence="5">
    <location>
        <begin position="416"/>
        <end position="491"/>
    </location>
</feature>
<evidence type="ECO:0000313" key="6">
    <source>
        <dbReference type="EMBL" id="GAA4013458.1"/>
    </source>
</evidence>
<accession>A0ABP7SLT4</accession>
<comment type="similarity">
    <text evidence="1">Belongs to the ATP-dependent AMP-binding enzyme family.</text>
</comment>